<dbReference type="PANTHER" id="PTHR32552:SF81">
    <property type="entry name" value="TONB-DEPENDENT OUTER MEMBRANE RECEPTOR"/>
    <property type="match status" value="1"/>
</dbReference>
<sequence>MPPSPALPRRRLCRPLLLALSLTLAPFSTRAQTLPAAASDAAWASTTASEAVSNPPGAGAAELPAVTVTARRREESAQDVPISMTVLNGEQLRADAAPQAGVAGLARSAPNLAFTDTGGQNSNVFTIRGVGSFAP</sequence>
<protein>
    <submittedName>
        <fullName evidence="5">TonB-dependent receptor</fullName>
    </submittedName>
</protein>
<feature type="chain" id="PRO_5032421825" evidence="4">
    <location>
        <begin position="32"/>
        <end position="135"/>
    </location>
</feature>
<keyword evidence="4" id="KW-0732">Signal</keyword>
<dbReference type="InterPro" id="IPR037066">
    <property type="entry name" value="Plug_dom_sf"/>
</dbReference>
<evidence type="ECO:0000313" key="6">
    <source>
        <dbReference type="Proteomes" id="UP000542405"/>
    </source>
</evidence>
<proteinExistence type="predicted"/>
<comment type="caution">
    <text evidence="5">The sequence shown here is derived from an EMBL/GenBank/DDBJ whole genome shotgun (WGS) entry which is preliminary data.</text>
</comment>
<organism evidence="5 6">
    <name type="scientific">Achromobacter ruhlandii</name>
    <dbReference type="NCBI Taxonomy" id="72557"/>
    <lineage>
        <taxon>Bacteria</taxon>
        <taxon>Pseudomonadati</taxon>
        <taxon>Pseudomonadota</taxon>
        <taxon>Betaproteobacteria</taxon>
        <taxon>Burkholderiales</taxon>
        <taxon>Alcaligenaceae</taxon>
        <taxon>Achromobacter</taxon>
    </lineage>
</organism>
<keyword evidence="1" id="KW-0406">Ion transport</keyword>
<accession>A0A848NRN7</accession>
<dbReference type="GO" id="GO:0006811">
    <property type="term" value="P:monoatomic ion transport"/>
    <property type="evidence" value="ECO:0007669"/>
    <property type="project" value="UniProtKB-KW"/>
</dbReference>
<dbReference type="Gene3D" id="2.170.130.10">
    <property type="entry name" value="TonB-dependent receptor, plug domain"/>
    <property type="match status" value="1"/>
</dbReference>
<evidence type="ECO:0000313" key="5">
    <source>
        <dbReference type="EMBL" id="NMU92235.1"/>
    </source>
</evidence>
<feature type="signal peptide" evidence="4">
    <location>
        <begin position="1"/>
        <end position="31"/>
    </location>
</feature>
<feature type="non-terminal residue" evidence="5">
    <location>
        <position position="135"/>
    </location>
</feature>
<dbReference type="Proteomes" id="UP000542405">
    <property type="component" value="Unassembled WGS sequence"/>
</dbReference>
<keyword evidence="2" id="KW-0798">TonB box</keyword>
<name>A0A848NRN7_9BURK</name>
<evidence type="ECO:0000256" key="1">
    <source>
        <dbReference type="ARBA" id="ARBA00023065"/>
    </source>
</evidence>
<keyword evidence="1" id="KW-0813">Transport</keyword>
<evidence type="ECO:0000256" key="4">
    <source>
        <dbReference type="SAM" id="SignalP"/>
    </source>
</evidence>
<evidence type="ECO:0000256" key="2">
    <source>
        <dbReference type="ARBA" id="ARBA00023077"/>
    </source>
</evidence>
<dbReference type="AlphaFoldDB" id="A0A848NRN7"/>
<gene>
    <name evidence="5" type="ORF">HGQ98_21635</name>
</gene>
<evidence type="ECO:0000256" key="3">
    <source>
        <dbReference type="ARBA" id="ARBA00023170"/>
    </source>
</evidence>
<dbReference type="InterPro" id="IPR039426">
    <property type="entry name" value="TonB-dep_rcpt-like"/>
</dbReference>
<dbReference type="PANTHER" id="PTHR32552">
    <property type="entry name" value="FERRICHROME IRON RECEPTOR-RELATED"/>
    <property type="match status" value="1"/>
</dbReference>
<dbReference type="EMBL" id="JABBZE010000325">
    <property type="protein sequence ID" value="NMU92235.1"/>
    <property type="molecule type" value="Genomic_DNA"/>
</dbReference>
<reference evidence="5 6" key="1">
    <citation type="submission" date="2020-04" db="EMBL/GenBank/DDBJ databases">
        <title>Achromobacter ruhlandii genome sequencing and assembly.</title>
        <authorList>
            <person name="Martins R.C.R."/>
            <person name="Perdigao-Neto L.V."/>
            <person name="Levin A.S.S."/>
            <person name="Costa S.F."/>
        </authorList>
    </citation>
    <scope>NUCLEOTIDE SEQUENCE [LARGE SCALE GENOMIC DNA]</scope>
    <source>
        <strain evidence="5 6">9035ralo</strain>
    </source>
</reference>
<keyword evidence="3 5" id="KW-0675">Receptor</keyword>
<dbReference type="SUPFAM" id="SSF56935">
    <property type="entry name" value="Porins"/>
    <property type="match status" value="1"/>
</dbReference>